<organism evidence="10 11">
    <name type="scientific">Legionella busanensis</name>
    <dbReference type="NCBI Taxonomy" id="190655"/>
    <lineage>
        <taxon>Bacteria</taxon>
        <taxon>Pseudomonadati</taxon>
        <taxon>Pseudomonadota</taxon>
        <taxon>Gammaproteobacteria</taxon>
        <taxon>Legionellales</taxon>
        <taxon>Legionellaceae</taxon>
        <taxon>Legionella</taxon>
    </lineage>
</organism>
<evidence type="ECO:0000313" key="10">
    <source>
        <dbReference type="EMBL" id="STX51320.1"/>
    </source>
</evidence>
<keyword evidence="4 8" id="KW-0812">Transmembrane</keyword>
<feature type="transmembrane region" description="Helical" evidence="8">
    <location>
        <begin position="411"/>
        <end position="433"/>
    </location>
</feature>
<dbReference type="PANTHER" id="PTHR23517">
    <property type="entry name" value="RESISTANCE PROTEIN MDTM, PUTATIVE-RELATED-RELATED"/>
    <property type="match status" value="1"/>
</dbReference>
<evidence type="ECO:0000256" key="6">
    <source>
        <dbReference type="ARBA" id="ARBA00022989"/>
    </source>
</evidence>
<keyword evidence="3" id="KW-1003">Cell membrane</keyword>
<feature type="transmembrane region" description="Helical" evidence="8">
    <location>
        <begin position="23"/>
        <end position="42"/>
    </location>
</feature>
<dbReference type="CDD" id="cd17346">
    <property type="entry name" value="MFS_DtpA_like"/>
    <property type="match status" value="1"/>
</dbReference>
<dbReference type="OrthoDB" id="5351355at2"/>
<dbReference type="Proteomes" id="UP000254794">
    <property type="component" value="Unassembled WGS sequence"/>
</dbReference>
<dbReference type="RefSeq" id="WP_115330964.1">
    <property type="nucleotide sequence ID" value="NZ_CAAAHP010000001.1"/>
</dbReference>
<feature type="transmembrane region" description="Helical" evidence="8">
    <location>
        <begin position="262"/>
        <end position="292"/>
    </location>
</feature>
<reference evidence="10 11" key="1">
    <citation type="submission" date="2018-06" db="EMBL/GenBank/DDBJ databases">
        <authorList>
            <consortium name="Pathogen Informatics"/>
            <person name="Doyle S."/>
        </authorList>
    </citation>
    <scope>NUCLEOTIDE SEQUENCE [LARGE SCALE GENOMIC DNA]</scope>
    <source>
        <strain evidence="10 11">NCTC13316</strain>
    </source>
</reference>
<dbReference type="GO" id="GO:0015833">
    <property type="term" value="P:peptide transport"/>
    <property type="evidence" value="ECO:0007669"/>
    <property type="project" value="UniProtKB-KW"/>
</dbReference>
<feature type="transmembrane region" description="Helical" evidence="8">
    <location>
        <begin position="453"/>
        <end position="471"/>
    </location>
</feature>
<dbReference type="GO" id="GO:1904680">
    <property type="term" value="F:peptide transmembrane transporter activity"/>
    <property type="evidence" value="ECO:0007669"/>
    <property type="project" value="InterPro"/>
</dbReference>
<evidence type="ECO:0000259" key="9">
    <source>
        <dbReference type="PROSITE" id="PS50850"/>
    </source>
</evidence>
<feature type="transmembrane region" description="Helical" evidence="8">
    <location>
        <begin position="304"/>
        <end position="321"/>
    </location>
</feature>
<feature type="domain" description="Major facilitator superfamily (MFS) profile" evidence="9">
    <location>
        <begin position="10"/>
        <end position="472"/>
    </location>
</feature>
<feature type="transmembrane region" description="Helical" evidence="8">
    <location>
        <begin position="78"/>
        <end position="96"/>
    </location>
</feature>
<feature type="transmembrane region" description="Helical" evidence="8">
    <location>
        <begin position="378"/>
        <end position="399"/>
    </location>
</feature>
<comment type="subcellular location">
    <subcellularLocation>
        <location evidence="1">Cell membrane</location>
        <topology evidence="1">Multi-pass membrane protein</topology>
    </subcellularLocation>
</comment>
<protein>
    <submittedName>
        <fullName evidence="10">Proton/peptide symporter, POT family protein</fullName>
    </submittedName>
</protein>
<keyword evidence="2" id="KW-0813">Transport</keyword>
<dbReference type="SUPFAM" id="SSF103473">
    <property type="entry name" value="MFS general substrate transporter"/>
    <property type="match status" value="1"/>
</dbReference>
<dbReference type="InterPro" id="IPR050171">
    <property type="entry name" value="MFS_Transporters"/>
</dbReference>
<evidence type="ECO:0000313" key="11">
    <source>
        <dbReference type="Proteomes" id="UP000254794"/>
    </source>
</evidence>
<dbReference type="AlphaFoldDB" id="A0A378JMS2"/>
<dbReference type="InterPro" id="IPR036259">
    <property type="entry name" value="MFS_trans_sf"/>
</dbReference>
<proteinExistence type="predicted"/>
<dbReference type="NCBIfam" id="TIGR00924">
    <property type="entry name" value="yjdL_sub1_fam"/>
    <property type="match status" value="1"/>
</dbReference>
<gene>
    <name evidence="10" type="primary">dtpA_3</name>
    <name evidence="10" type="ORF">NCTC13316_01415</name>
</gene>
<keyword evidence="6 8" id="KW-1133">Transmembrane helix</keyword>
<accession>A0A378JMS2</accession>
<keyword evidence="11" id="KW-1185">Reference proteome</keyword>
<evidence type="ECO:0000256" key="7">
    <source>
        <dbReference type="ARBA" id="ARBA00023136"/>
    </source>
</evidence>
<feature type="transmembrane region" description="Helical" evidence="8">
    <location>
        <begin position="102"/>
        <end position="120"/>
    </location>
</feature>
<dbReference type="Gene3D" id="1.20.1250.20">
    <property type="entry name" value="MFS general substrate transporter like domains"/>
    <property type="match status" value="1"/>
</dbReference>
<feature type="transmembrane region" description="Helical" evidence="8">
    <location>
        <begin position="141"/>
        <end position="160"/>
    </location>
</feature>
<feature type="transmembrane region" description="Helical" evidence="8">
    <location>
        <begin position="166"/>
        <end position="185"/>
    </location>
</feature>
<dbReference type="InterPro" id="IPR000109">
    <property type="entry name" value="POT_fam"/>
</dbReference>
<dbReference type="Pfam" id="PF00854">
    <property type="entry name" value="PTR2"/>
    <property type="match status" value="1"/>
</dbReference>
<keyword evidence="7 8" id="KW-0472">Membrane</keyword>
<dbReference type="PANTHER" id="PTHR23517:SF15">
    <property type="entry name" value="PROTON-DEPENDENT OLIGOPEPTIDE FAMILY TRANSPORT PROTEIN"/>
    <property type="match status" value="1"/>
</dbReference>
<dbReference type="GO" id="GO:0005886">
    <property type="term" value="C:plasma membrane"/>
    <property type="evidence" value="ECO:0007669"/>
    <property type="project" value="UniProtKB-SubCell"/>
</dbReference>
<evidence type="ECO:0000256" key="2">
    <source>
        <dbReference type="ARBA" id="ARBA00022448"/>
    </source>
</evidence>
<dbReference type="InterPro" id="IPR005279">
    <property type="entry name" value="Dipep/tripep_permease"/>
</dbReference>
<sequence length="497" mass="55565">MENTIKQPPALRVFFATEMWERYGFYVVQSLLALYMALHFKWPDKQVYALVGSFTALTYLSPIIGGWIADQLLGQKRTIITGAFFLFISYIALAFVTSTQGLITALAGVAVGTGLLKPNISSLLGNAYDTDSPQRESGFTIFYMGITSGIILGTTLPSYLNLYFGWPVAFTSAAIGMVIAALVFIMGSKYYKIRDYQQYQYSPNKIIKAALLIAILWSLSFFILFYPHFADLAFGFVVLLSLSYLVLTYIHEPTKQANQTMVIGLLCFISVMFWAFYFQMFLSLTLFIARVVKPTLLGIKFPPPYYVSIQSFGMLFFGYFMSKNKRKLTLEQSGMRTGNKFLLAMCFTTLAYVFILLVCHFSENSNILLSPLLFIPTYLLISIAELLLSPVGLAAITTLASREKVSTMMGIFFVSLGIGAYLSGKLANLTAIASESMTIVELKQHYSHTFTRMFIVLLCATTFCIVLNKIIKFLLLKYASYSTSFTNTPSSSSMSNI</sequence>
<evidence type="ECO:0000256" key="1">
    <source>
        <dbReference type="ARBA" id="ARBA00004651"/>
    </source>
</evidence>
<evidence type="ECO:0000256" key="3">
    <source>
        <dbReference type="ARBA" id="ARBA00022475"/>
    </source>
</evidence>
<name>A0A378JMS2_9GAMM</name>
<feature type="transmembrane region" description="Helical" evidence="8">
    <location>
        <begin position="48"/>
        <end position="69"/>
    </location>
</feature>
<evidence type="ECO:0000256" key="5">
    <source>
        <dbReference type="ARBA" id="ARBA00022856"/>
    </source>
</evidence>
<evidence type="ECO:0000256" key="4">
    <source>
        <dbReference type="ARBA" id="ARBA00022692"/>
    </source>
</evidence>
<dbReference type="EMBL" id="UGOD01000001">
    <property type="protein sequence ID" value="STX51320.1"/>
    <property type="molecule type" value="Genomic_DNA"/>
</dbReference>
<feature type="transmembrane region" description="Helical" evidence="8">
    <location>
        <begin position="232"/>
        <end position="250"/>
    </location>
</feature>
<feature type="transmembrane region" description="Helical" evidence="8">
    <location>
        <begin position="341"/>
        <end position="358"/>
    </location>
</feature>
<dbReference type="InterPro" id="IPR020846">
    <property type="entry name" value="MFS_dom"/>
</dbReference>
<keyword evidence="5" id="KW-0653">Protein transport</keyword>
<evidence type="ECO:0000256" key="8">
    <source>
        <dbReference type="SAM" id="Phobius"/>
    </source>
</evidence>
<feature type="transmembrane region" description="Helical" evidence="8">
    <location>
        <begin position="206"/>
        <end position="226"/>
    </location>
</feature>
<dbReference type="PROSITE" id="PS50850">
    <property type="entry name" value="MFS"/>
    <property type="match status" value="1"/>
</dbReference>
<keyword evidence="5" id="KW-0571">Peptide transport</keyword>